<dbReference type="Pfam" id="PF13181">
    <property type="entry name" value="TPR_8"/>
    <property type="match status" value="1"/>
</dbReference>
<dbReference type="SUPFAM" id="SSF48452">
    <property type="entry name" value="TPR-like"/>
    <property type="match status" value="2"/>
</dbReference>
<dbReference type="EMBL" id="CAHIKZ030000800">
    <property type="protein sequence ID" value="CAE1239192.1"/>
    <property type="molecule type" value="Genomic_DNA"/>
</dbReference>
<evidence type="ECO:0000256" key="1">
    <source>
        <dbReference type="ARBA" id="ARBA00022737"/>
    </source>
</evidence>
<dbReference type="InterPro" id="IPR050498">
    <property type="entry name" value="Ycf3"/>
</dbReference>
<keyword evidence="2 3" id="KW-0802">TPR repeat</keyword>
<dbReference type="Pfam" id="PF07719">
    <property type="entry name" value="TPR_2"/>
    <property type="match status" value="1"/>
</dbReference>
<feature type="repeat" description="TPR" evidence="3">
    <location>
        <begin position="184"/>
        <end position="217"/>
    </location>
</feature>
<protein>
    <submittedName>
        <fullName evidence="4">Uncharacterized protein</fullName>
    </submittedName>
</protein>
<proteinExistence type="predicted"/>
<dbReference type="PROSITE" id="PS50293">
    <property type="entry name" value="TPR_REGION"/>
    <property type="match status" value="3"/>
</dbReference>
<comment type="caution">
    <text evidence="4">The sequence shown here is derived from an EMBL/GenBank/DDBJ whole genome shotgun (WGS) entry which is preliminary data.</text>
</comment>
<dbReference type="InterPro" id="IPR019734">
    <property type="entry name" value="TPR_rpt"/>
</dbReference>
<accession>A0A812BPS2</accession>
<keyword evidence="5" id="KW-1185">Reference proteome</keyword>
<evidence type="ECO:0000313" key="4">
    <source>
        <dbReference type="EMBL" id="CAE1239192.1"/>
    </source>
</evidence>
<dbReference type="AlphaFoldDB" id="A0A812BPS2"/>
<sequence>MISKKSNKWPNMTDEVFYNLGLVYMGLKDYRKALVAFNHAIDINPRHASCFYHRGLTKIHLNYAQCVIDFNKALSIDPKYFEVYMSRAAYYAMKKNYPKAILNCNEGLKIYKNSVRALLYRGSIKYFIGAYKLAVVDLTKAIELKEDCALAFFNRAICFEALEEYENALCDYSIVHLISDELDYNVFINRGCLYFKMEDFDNARQDFREALKLKPQDCKIIHAWGLCLHKLGKLEEAKEMFTKCLHINCQFSDAFISRGNVYMDYVSEEETVLASYDYQRAIITKPDDVLARIYCEDALEGRAAVCLQMGDTYAAFQDLNAAIRINPTAVLYNNRGVVNQYMKCLRDALTDYKYAIELDPQYALAYYNAGNIYLHGRFFQQALKYFNKAISLDPNDECALINRAVTKASISNFFFFFFQWHSSIETVFRIIILTFCLFCV</sequence>
<dbReference type="Pfam" id="PF00515">
    <property type="entry name" value="TPR_1"/>
    <property type="match status" value="2"/>
</dbReference>
<dbReference type="Proteomes" id="UP000597762">
    <property type="component" value="Unassembled WGS sequence"/>
</dbReference>
<gene>
    <name evidence="4" type="ORF">SPHA_21711</name>
</gene>
<dbReference type="OrthoDB" id="1658288at2759"/>
<dbReference type="PANTHER" id="PTHR44858">
    <property type="entry name" value="TETRATRICOPEPTIDE REPEAT PROTEIN 6"/>
    <property type="match status" value="1"/>
</dbReference>
<reference evidence="4" key="1">
    <citation type="submission" date="2021-01" db="EMBL/GenBank/DDBJ databases">
        <authorList>
            <person name="Li R."/>
            <person name="Bekaert M."/>
        </authorList>
    </citation>
    <scope>NUCLEOTIDE SEQUENCE</scope>
    <source>
        <strain evidence="4">Farmed</strain>
    </source>
</reference>
<dbReference type="PANTHER" id="PTHR44858:SF1">
    <property type="entry name" value="UDP-N-ACETYLGLUCOSAMINE--PEPTIDE N-ACETYLGLUCOSAMINYLTRANSFERASE SPINDLY-RELATED"/>
    <property type="match status" value="1"/>
</dbReference>
<feature type="repeat" description="TPR" evidence="3">
    <location>
        <begin position="363"/>
        <end position="396"/>
    </location>
</feature>
<keyword evidence="1" id="KW-0677">Repeat</keyword>
<dbReference type="InterPro" id="IPR011990">
    <property type="entry name" value="TPR-like_helical_dom_sf"/>
</dbReference>
<dbReference type="SMART" id="SM00028">
    <property type="entry name" value="TPR"/>
    <property type="match status" value="11"/>
</dbReference>
<dbReference type="InterPro" id="IPR013105">
    <property type="entry name" value="TPR_2"/>
</dbReference>
<evidence type="ECO:0000313" key="5">
    <source>
        <dbReference type="Proteomes" id="UP000597762"/>
    </source>
</evidence>
<name>A0A812BPS2_ACAPH</name>
<evidence type="ECO:0000256" key="2">
    <source>
        <dbReference type="ARBA" id="ARBA00022803"/>
    </source>
</evidence>
<organism evidence="4 5">
    <name type="scientific">Acanthosepion pharaonis</name>
    <name type="common">Pharaoh cuttlefish</name>
    <name type="synonym">Sepia pharaonis</name>
    <dbReference type="NCBI Taxonomy" id="158019"/>
    <lineage>
        <taxon>Eukaryota</taxon>
        <taxon>Metazoa</taxon>
        <taxon>Spiralia</taxon>
        <taxon>Lophotrochozoa</taxon>
        <taxon>Mollusca</taxon>
        <taxon>Cephalopoda</taxon>
        <taxon>Coleoidea</taxon>
        <taxon>Decapodiformes</taxon>
        <taxon>Sepiida</taxon>
        <taxon>Sepiina</taxon>
        <taxon>Sepiidae</taxon>
        <taxon>Acanthosepion</taxon>
    </lineage>
</organism>
<feature type="repeat" description="TPR" evidence="3">
    <location>
        <begin position="329"/>
        <end position="362"/>
    </location>
</feature>
<evidence type="ECO:0000256" key="3">
    <source>
        <dbReference type="PROSITE-ProRule" id="PRU00339"/>
    </source>
</evidence>
<feature type="repeat" description="TPR" evidence="3">
    <location>
        <begin position="14"/>
        <end position="47"/>
    </location>
</feature>
<dbReference type="PROSITE" id="PS50005">
    <property type="entry name" value="TPR"/>
    <property type="match status" value="4"/>
</dbReference>
<dbReference type="Gene3D" id="1.25.40.10">
    <property type="entry name" value="Tetratricopeptide repeat domain"/>
    <property type="match status" value="5"/>
</dbReference>